<accession>A0AAN9K1N9</accession>
<reference evidence="1 2" key="1">
    <citation type="submission" date="2024-01" db="EMBL/GenBank/DDBJ databases">
        <title>The genomes of 5 underutilized Papilionoideae crops provide insights into root nodulation and disease resistanc.</title>
        <authorList>
            <person name="Jiang F."/>
        </authorList>
    </citation>
    <scope>NUCLEOTIDE SEQUENCE [LARGE SCALE GENOMIC DNA]</scope>
    <source>
        <strain evidence="1">LVBAO_FW01</strain>
        <tissue evidence="1">Leaves</tissue>
    </source>
</reference>
<gene>
    <name evidence="1" type="ORF">VNO77_42000</name>
</gene>
<name>A0AAN9K1N9_CANGL</name>
<dbReference type="Proteomes" id="UP001367508">
    <property type="component" value="Unassembled WGS sequence"/>
</dbReference>
<comment type="caution">
    <text evidence="1">The sequence shown here is derived from an EMBL/GenBank/DDBJ whole genome shotgun (WGS) entry which is preliminary data.</text>
</comment>
<dbReference type="AlphaFoldDB" id="A0AAN9K1N9"/>
<evidence type="ECO:0000313" key="1">
    <source>
        <dbReference type="EMBL" id="KAK7308396.1"/>
    </source>
</evidence>
<protein>
    <submittedName>
        <fullName evidence="1">Uncharacterized protein</fullName>
    </submittedName>
</protein>
<keyword evidence="2" id="KW-1185">Reference proteome</keyword>
<evidence type="ECO:0000313" key="2">
    <source>
        <dbReference type="Proteomes" id="UP001367508"/>
    </source>
</evidence>
<organism evidence="1 2">
    <name type="scientific">Canavalia gladiata</name>
    <name type="common">Sword bean</name>
    <name type="synonym">Dolichos gladiatus</name>
    <dbReference type="NCBI Taxonomy" id="3824"/>
    <lineage>
        <taxon>Eukaryota</taxon>
        <taxon>Viridiplantae</taxon>
        <taxon>Streptophyta</taxon>
        <taxon>Embryophyta</taxon>
        <taxon>Tracheophyta</taxon>
        <taxon>Spermatophyta</taxon>
        <taxon>Magnoliopsida</taxon>
        <taxon>eudicotyledons</taxon>
        <taxon>Gunneridae</taxon>
        <taxon>Pentapetalae</taxon>
        <taxon>rosids</taxon>
        <taxon>fabids</taxon>
        <taxon>Fabales</taxon>
        <taxon>Fabaceae</taxon>
        <taxon>Papilionoideae</taxon>
        <taxon>50 kb inversion clade</taxon>
        <taxon>NPAAA clade</taxon>
        <taxon>indigoferoid/millettioid clade</taxon>
        <taxon>Phaseoleae</taxon>
        <taxon>Canavalia</taxon>
    </lineage>
</organism>
<sequence>MPSVYSPCCYRHALLEDKHISSKGFPIRKNGSPNLYQSMIKAATIEMSVNSNVVKLAPICKSRSNFTTHSWNFQQIQPSQDNINPPYNNQASSLETVSRTLLLQIDQSCPEMKPASAY</sequence>
<dbReference type="EMBL" id="JAYMYQ010000010">
    <property type="protein sequence ID" value="KAK7308396.1"/>
    <property type="molecule type" value="Genomic_DNA"/>
</dbReference>
<proteinExistence type="predicted"/>